<organism evidence="10">
    <name type="scientific">marine metagenome</name>
    <dbReference type="NCBI Taxonomy" id="408172"/>
    <lineage>
        <taxon>unclassified sequences</taxon>
        <taxon>metagenomes</taxon>
        <taxon>ecological metagenomes</taxon>
    </lineage>
</organism>
<reference evidence="10" key="1">
    <citation type="submission" date="2018-05" db="EMBL/GenBank/DDBJ databases">
        <authorList>
            <person name="Lanie J.A."/>
            <person name="Ng W.-L."/>
            <person name="Kazmierczak K.M."/>
            <person name="Andrzejewski T.M."/>
            <person name="Davidsen T.M."/>
            <person name="Wayne K.J."/>
            <person name="Tettelin H."/>
            <person name="Glass J.I."/>
            <person name="Rusch D."/>
            <person name="Podicherti R."/>
            <person name="Tsui H.-C.T."/>
            <person name="Winkler M.E."/>
        </authorList>
    </citation>
    <scope>NUCLEOTIDE SEQUENCE</scope>
</reference>
<dbReference type="InterPro" id="IPR048631">
    <property type="entry name" value="SecD_1st"/>
</dbReference>
<evidence type="ECO:0000259" key="9">
    <source>
        <dbReference type="Pfam" id="PF22599"/>
    </source>
</evidence>
<keyword evidence="4" id="KW-0653">Protein transport</keyword>
<evidence type="ECO:0000256" key="3">
    <source>
        <dbReference type="ARBA" id="ARBA00022692"/>
    </source>
</evidence>
<keyword evidence="2" id="KW-1003">Cell membrane</keyword>
<evidence type="ECO:0000256" key="5">
    <source>
        <dbReference type="ARBA" id="ARBA00022989"/>
    </source>
</evidence>
<evidence type="ECO:0008006" key="11">
    <source>
        <dbReference type="Google" id="ProtNLM"/>
    </source>
</evidence>
<keyword evidence="5" id="KW-1133">Transmembrane helix</keyword>
<feature type="non-terminal residue" evidence="10">
    <location>
        <position position="319"/>
    </location>
</feature>
<dbReference type="PANTHER" id="PTHR30081">
    <property type="entry name" value="PROTEIN-EXPORT MEMBRANE PROTEIN SEC"/>
    <property type="match status" value="1"/>
</dbReference>
<dbReference type="InterPro" id="IPR022813">
    <property type="entry name" value="SecD/SecF_arch_bac"/>
</dbReference>
<dbReference type="Gene3D" id="3.30.70.3220">
    <property type="match status" value="1"/>
</dbReference>
<dbReference type="InterPro" id="IPR022646">
    <property type="entry name" value="SecD/SecF_CS"/>
</dbReference>
<protein>
    <recommendedName>
        <fullName evidence="11">Protein translocase subunit SecD</fullName>
    </recommendedName>
</protein>
<dbReference type="AlphaFoldDB" id="A0A382PFW5"/>
<evidence type="ECO:0000313" key="10">
    <source>
        <dbReference type="EMBL" id="SVC72274.1"/>
    </source>
</evidence>
<keyword evidence="1" id="KW-0813">Transport</keyword>
<proteinExistence type="predicted"/>
<dbReference type="PANTHER" id="PTHR30081:SF1">
    <property type="entry name" value="PROTEIN TRANSLOCASE SUBUNIT SECD"/>
    <property type="match status" value="1"/>
</dbReference>
<feature type="domain" description="Protein translocase subunit SecDF P1" evidence="8">
    <location>
        <begin position="146"/>
        <end position="207"/>
    </location>
</feature>
<feature type="domain" description="SecDF P1 head subdomain" evidence="9">
    <location>
        <begin position="244"/>
        <end position="318"/>
    </location>
</feature>
<dbReference type="Gene3D" id="3.30.1360.200">
    <property type="match status" value="1"/>
</dbReference>
<keyword evidence="7" id="KW-0472">Membrane</keyword>
<accession>A0A382PFW5</accession>
<dbReference type="Pfam" id="PF22599">
    <property type="entry name" value="SecDF_P1_head"/>
    <property type="match status" value="1"/>
</dbReference>
<evidence type="ECO:0000256" key="2">
    <source>
        <dbReference type="ARBA" id="ARBA00022475"/>
    </source>
</evidence>
<evidence type="ECO:0000256" key="6">
    <source>
        <dbReference type="ARBA" id="ARBA00023010"/>
    </source>
</evidence>
<evidence type="ECO:0000256" key="7">
    <source>
        <dbReference type="ARBA" id="ARBA00023136"/>
    </source>
</evidence>
<evidence type="ECO:0000256" key="1">
    <source>
        <dbReference type="ARBA" id="ARBA00022448"/>
    </source>
</evidence>
<dbReference type="InterPro" id="IPR054384">
    <property type="entry name" value="SecDF_P1_head"/>
</dbReference>
<dbReference type="GO" id="GO:0015031">
    <property type="term" value="P:protein transport"/>
    <property type="evidence" value="ECO:0007669"/>
    <property type="project" value="UniProtKB-KW"/>
</dbReference>
<dbReference type="GO" id="GO:0005886">
    <property type="term" value="C:plasma membrane"/>
    <property type="evidence" value="ECO:0007669"/>
    <property type="project" value="TreeGrafter"/>
</dbReference>
<dbReference type="Pfam" id="PF21760">
    <property type="entry name" value="SecD_1st"/>
    <property type="match status" value="1"/>
</dbReference>
<dbReference type="EMBL" id="UINC01107126">
    <property type="protein sequence ID" value="SVC72274.1"/>
    <property type="molecule type" value="Genomic_DNA"/>
</dbReference>
<sequence length="319" mass="34779">MSKRIRNRVLVTVAVAVGSLLVFAGFPPSIANMEERIRLGLDLRGGTHLVMEVVTDDAIRAETDLAIERMRELLDEAAVVYRQATRIEDGRFQFIGVDPSRDSQFRDFLNEQLPEWNIASTAGDVPNTYAVQLTAANDNFIRDQAVSQAIQTIRNRIDELGVTEPVIQEHGGPGQYEILVQLPGVDDPGRVKTIMQSTALLELKLVDSGPFGSQQEGLTVYGGSMPPNLELIPSVEEEIALGGEAWYAVERVAAITGRDLKGAFPSRDDRGLPAVSFNLTLDGSQRFGTITGENIGRLLAIILDGRIQSAPSINGRITN</sequence>
<keyword evidence="3" id="KW-0812">Transmembrane</keyword>
<evidence type="ECO:0000259" key="8">
    <source>
        <dbReference type="Pfam" id="PF21760"/>
    </source>
</evidence>
<dbReference type="Pfam" id="PF07549">
    <property type="entry name" value="Sec_GG"/>
    <property type="match status" value="1"/>
</dbReference>
<evidence type="ECO:0000256" key="4">
    <source>
        <dbReference type="ARBA" id="ARBA00022927"/>
    </source>
</evidence>
<keyword evidence="6" id="KW-0811">Translocation</keyword>
<dbReference type="Gene3D" id="3.30.70.3400">
    <property type="match status" value="1"/>
</dbReference>
<name>A0A382PFW5_9ZZZZ</name>
<gene>
    <name evidence="10" type="ORF">METZ01_LOCUS325128</name>
</gene>